<feature type="compositionally biased region" description="Basic and acidic residues" evidence="1">
    <location>
        <begin position="133"/>
        <end position="144"/>
    </location>
</feature>
<gene>
    <name evidence="3" type="ORF">GUITHDRAFT_165851</name>
</gene>
<evidence type="ECO:0000259" key="2">
    <source>
        <dbReference type="Pfam" id="PF13297"/>
    </source>
</evidence>
<evidence type="ECO:0000256" key="1">
    <source>
        <dbReference type="SAM" id="MobiDB-lite"/>
    </source>
</evidence>
<dbReference type="RefSeq" id="XP_005823032.1">
    <property type="nucleotide sequence ID" value="XM_005822975.1"/>
</dbReference>
<evidence type="ECO:0000313" key="3">
    <source>
        <dbReference type="EMBL" id="EKX36052.1"/>
    </source>
</evidence>
<dbReference type="OrthoDB" id="547031at2759"/>
<organism evidence="3">
    <name type="scientific">Guillardia theta (strain CCMP2712)</name>
    <name type="common">Cryptophyte</name>
    <dbReference type="NCBI Taxonomy" id="905079"/>
    <lineage>
        <taxon>Eukaryota</taxon>
        <taxon>Cryptophyceae</taxon>
        <taxon>Pyrenomonadales</taxon>
        <taxon>Geminigeraceae</taxon>
        <taxon>Guillardia</taxon>
    </lineage>
</organism>
<dbReference type="Pfam" id="PF13297">
    <property type="entry name" value="SDE2_2C"/>
    <property type="match status" value="1"/>
</dbReference>
<keyword evidence="5" id="KW-1185">Reference proteome</keyword>
<dbReference type="STRING" id="905079.L1IIX7"/>
<evidence type="ECO:0000313" key="4">
    <source>
        <dbReference type="EnsemblProtists" id="EKX36052"/>
    </source>
</evidence>
<dbReference type="EnsemblProtists" id="EKX36052">
    <property type="protein sequence ID" value="EKX36052"/>
    <property type="gene ID" value="GUITHDRAFT_165851"/>
</dbReference>
<dbReference type="HOGENOM" id="CLU_1450238_0_0_1"/>
<feature type="region of interest" description="Disordered" evidence="1">
    <location>
        <begin position="133"/>
        <end position="187"/>
    </location>
</feature>
<feature type="region of interest" description="Disordered" evidence="1">
    <location>
        <begin position="1"/>
        <end position="22"/>
    </location>
</feature>
<dbReference type="GeneID" id="17292766"/>
<dbReference type="eggNOG" id="ENOG502T1FP">
    <property type="taxonomic scope" value="Eukaryota"/>
</dbReference>
<dbReference type="KEGG" id="gtt:GUITHDRAFT_165851"/>
<dbReference type="PaxDb" id="55529-EKX36052"/>
<sequence length="187" mass="21302">MDEKRRRLHQQQEQDEHISEFAGFRSENEAGTAFIGKFQMIWDHKLSVRRINIETAETVEEVEELGLNVLKDELSKLGMKCGGTLHERAERLWQTKGVEDIKEFLAANSSLLVNPSRNKKQRVDESVRLVQEKEAERAAKREKTAQGPLLEGLERKPGQKKLPSKAPRSDRKQTASMLLISGPGPDF</sequence>
<protein>
    <recommendedName>
        <fullName evidence="2">SDE2/SF3A3 SAP domain-containing protein</fullName>
    </recommendedName>
</protein>
<reference evidence="3 5" key="1">
    <citation type="journal article" date="2012" name="Nature">
        <title>Algal genomes reveal evolutionary mosaicism and the fate of nucleomorphs.</title>
        <authorList>
            <consortium name="DOE Joint Genome Institute"/>
            <person name="Curtis B.A."/>
            <person name="Tanifuji G."/>
            <person name="Burki F."/>
            <person name="Gruber A."/>
            <person name="Irimia M."/>
            <person name="Maruyama S."/>
            <person name="Arias M.C."/>
            <person name="Ball S.G."/>
            <person name="Gile G.H."/>
            <person name="Hirakawa Y."/>
            <person name="Hopkins J.F."/>
            <person name="Kuo A."/>
            <person name="Rensing S.A."/>
            <person name="Schmutz J."/>
            <person name="Symeonidi A."/>
            <person name="Elias M."/>
            <person name="Eveleigh R.J."/>
            <person name="Herman E.K."/>
            <person name="Klute M.J."/>
            <person name="Nakayama T."/>
            <person name="Obornik M."/>
            <person name="Reyes-Prieto A."/>
            <person name="Armbrust E.V."/>
            <person name="Aves S.J."/>
            <person name="Beiko R.G."/>
            <person name="Coutinho P."/>
            <person name="Dacks J.B."/>
            <person name="Durnford D.G."/>
            <person name="Fast N.M."/>
            <person name="Green B.R."/>
            <person name="Grisdale C.J."/>
            <person name="Hempel F."/>
            <person name="Henrissat B."/>
            <person name="Hoppner M.P."/>
            <person name="Ishida K."/>
            <person name="Kim E."/>
            <person name="Koreny L."/>
            <person name="Kroth P.G."/>
            <person name="Liu Y."/>
            <person name="Malik S.B."/>
            <person name="Maier U.G."/>
            <person name="McRose D."/>
            <person name="Mock T."/>
            <person name="Neilson J.A."/>
            <person name="Onodera N.T."/>
            <person name="Poole A.M."/>
            <person name="Pritham E.J."/>
            <person name="Richards T.A."/>
            <person name="Rocap G."/>
            <person name="Roy S.W."/>
            <person name="Sarai C."/>
            <person name="Schaack S."/>
            <person name="Shirato S."/>
            <person name="Slamovits C.H."/>
            <person name="Spencer D.F."/>
            <person name="Suzuki S."/>
            <person name="Worden A.Z."/>
            <person name="Zauner S."/>
            <person name="Barry K."/>
            <person name="Bell C."/>
            <person name="Bharti A.K."/>
            <person name="Crow J.A."/>
            <person name="Grimwood J."/>
            <person name="Kramer R."/>
            <person name="Lindquist E."/>
            <person name="Lucas S."/>
            <person name="Salamov A."/>
            <person name="McFadden G.I."/>
            <person name="Lane C.E."/>
            <person name="Keeling P.J."/>
            <person name="Gray M.W."/>
            <person name="Grigoriev I.V."/>
            <person name="Archibald J.M."/>
        </authorList>
    </citation>
    <scope>NUCLEOTIDE SEQUENCE</scope>
    <source>
        <strain evidence="3 5">CCMP2712</strain>
    </source>
</reference>
<reference evidence="4" key="3">
    <citation type="submission" date="2016-03" db="UniProtKB">
        <authorList>
            <consortium name="EnsemblProtists"/>
        </authorList>
    </citation>
    <scope>IDENTIFICATION</scope>
</reference>
<proteinExistence type="predicted"/>
<dbReference type="InterPro" id="IPR025086">
    <property type="entry name" value="SDE2/SF3A3_SAP"/>
</dbReference>
<feature type="domain" description="SDE2/SF3A3 SAP" evidence="2">
    <location>
        <begin position="49"/>
        <end position="98"/>
    </location>
</feature>
<dbReference type="EMBL" id="JH993080">
    <property type="protein sequence ID" value="EKX36052.1"/>
    <property type="molecule type" value="Genomic_DNA"/>
</dbReference>
<dbReference type="AlphaFoldDB" id="L1IIX7"/>
<evidence type="ECO:0000313" key="5">
    <source>
        <dbReference type="Proteomes" id="UP000011087"/>
    </source>
</evidence>
<dbReference type="Proteomes" id="UP000011087">
    <property type="component" value="Unassembled WGS sequence"/>
</dbReference>
<reference evidence="5" key="2">
    <citation type="submission" date="2012-11" db="EMBL/GenBank/DDBJ databases">
        <authorList>
            <person name="Kuo A."/>
            <person name="Curtis B.A."/>
            <person name="Tanifuji G."/>
            <person name="Burki F."/>
            <person name="Gruber A."/>
            <person name="Irimia M."/>
            <person name="Maruyama S."/>
            <person name="Arias M.C."/>
            <person name="Ball S.G."/>
            <person name="Gile G.H."/>
            <person name="Hirakawa Y."/>
            <person name="Hopkins J.F."/>
            <person name="Rensing S.A."/>
            <person name="Schmutz J."/>
            <person name="Symeonidi A."/>
            <person name="Elias M."/>
            <person name="Eveleigh R.J."/>
            <person name="Herman E.K."/>
            <person name="Klute M.J."/>
            <person name="Nakayama T."/>
            <person name="Obornik M."/>
            <person name="Reyes-Prieto A."/>
            <person name="Armbrust E.V."/>
            <person name="Aves S.J."/>
            <person name="Beiko R.G."/>
            <person name="Coutinho P."/>
            <person name="Dacks J.B."/>
            <person name="Durnford D.G."/>
            <person name="Fast N.M."/>
            <person name="Green B.R."/>
            <person name="Grisdale C."/>
            <person name="Hempe F."/>
            <person name="Henrissat B."/>
            <person name="Hoppner M.P."/>
            <person name="Ishida K.-I."/>
            <person name="Kim E."/>
            <person name="Koreny L."/>
            <person name="Kroth P.G."/>
            <person name="Liu Y."/>
            <person name="Malik S.-B."/>
            <person name="Maier U.G."/>
            <person name="McRose D."/>
            <person name="Mock T."/>
            <person name="Neilson J.A."/>
            <person name="Onodera N.T."/>
            <person name="Poole A.M."/>
            <person name="Pritham E.J."/>
            <person name="Richards T.A."/>
            <person name="Rocap G."/>
            <person name="Roy S.W."/>
            <person name="Sarai C."/>
            <person name="Schaack S."/>
            <person name="Shirato S."/>
            <person name="Slamovits C.H."/>
            <person name="Spencer D.F."/>
            <person name="Suzuki S."/>
            <person name="Worden A.Z."/>
            <person name="Zauner S."/>
            <person name="Barry K."/>
            <person name="Bell C."/>
            <person name="Bharti A.K."/>
            <person name="Crow J.A."/>
            <person name="Grimwood J."/>
            <person name="Kramer R."/>
            <person name="Lindquist E."/>
            <person name="Lucas S."/>
            <person name="Salamov A."/>
            <person name="McFadden G.I."/>
            <person name="Lane C.E."/>
            <person name="Keeling P.J."/>
            <person name="Gray M.W."/>
            <person name="Grigoriev I.V."/>
            <person name="Archibald J.M."/>
        </authorList>
    </citation>
    <scope>NUCLEOTIDE SEQUENCE</scope>
    <source>
        <strain evidence="5">CCMP2712</strain>
    </source>
</reference>
<accession>L1IIX7</accession>
<feature type="compositionally biased region" description="Basic and acidic residues" evidence="1">
    <location>
        <begin position="1"/>
        <end position="19"/>
    </location>
</feature>
<name>L1IIX7_GUITC</name>